<evidence type="ECO:0008006" key="4">
    <source>
        <dbReference type="Google" id="ProtNLM"/>
    </source>
</evidence>
<dbReference type="EMBL" id="FMAE01000050">
    <property type="protein sequence ID" value="SCB53138.1"/>
    <property type="molecule type" value="Genomic_DNA"/>
</dbReference>
<feature type="region of interest" description="Disordered" evidence="1">
    <location>
        <begin position="1"/>
        <end position="20"/>
    </location>
</feature>
<evidence type="ECO:0000256" key="1">
    <source>
        <dbReference type="SAM" id="MobiDB-lite"/>
    </source>
</evidence>
<accession>A0A1C3XLJ9</accession>
<protein>
    <recommendedName>
        <fullName evidence="4">TIGR02757 family protein</fullName>
    </recommendedName>
</protein>
<proteinExistence type="predicted"/>
<dbReference type="RefSeq" id="WP_074448605.1">
    <property type="nucleotide sequence ID" value="NZ_FMAE01000050.1"/>
</dbReference>
<dbReference type="AlphaFoldDB" id="A0A1C3XLJ9"/>
<evidence type="ECO:0000313" key="2">
    <source>
        <dbReference type="EMBL" id="SCB53138.1"/>
    </source>
</evidence>
<name>A0A1C3XLJ9_9BRAD</name>
<sequence length="274" mass="31034">MKQQHDLFETSPSTDLAHSPSRDSILQMASLIHRAFYTGAFGGTVHEVFPNIEKTSLAWRTYFTLPCAVNYQRQSESLWRAALRTYSDPETNFVFNCNNVTEGEKAYRAALTKYSLAAQPDKQTRIWFTISSTLAERFGGDPDVFAAHFDYDVVRIKDYVINNKSAFPYISGPKLLNYWLYIYSFFDCGKLVNRREISIIPDIHVKRASAALGLVDAKQSEDAQTVAEAWDKLLIGTCFAPSDLHAPLWRWSRAGLPSSRQLEERITLASSKVA</sequence>
<reference evidence="2 3" key="1">
    <citation type="submission" date="2016-08" db="EMBL/GenBank/DDBJ databases">
        <authorList>
            <person name="Seilhamer J.J."/>
        </authorList>
    </citation>
    <scope>NUCLEOTIDE SEQUENCE [LARGE SCALE GENOMIC DNA]</scope>
    <source>
        <strain evidence="2 3">CCBAU 10071</strain>
    </source>
</reference>
<dbReference type="Proteomes" id="UP000183174">
    <property type="component" value="Unassembled WGS sequence"/>
</dbReference>
<evidence type="ECO:0000313" key="3">
    <source>
        <dbReference type="Proteomes" id="UP000183174"/>
    </source>
</evidence>
<gene>
    <name evidence="2" type="ORF">GA0061099_10504</name>
</gene>
<organism evidence="2 3">
    <name type="scientific">Bradyrhizobium yuanmingense</name>
    <dbReference type="NCBI Taxonomy" id="108015"/>
    <lineage>
        <taxon>Bacteria</taxon>
        <taxon>Pseudomonadati</taxon>
        <taxon>Pseudomonadota</taxon>
        <taxon>Alphaproteobacteria</taxon>
        <taxon>Hyphomicrobiales</taxon>
        <taxon>Nitrobacteraceae</taxon>
        <taxon>Bradyrhizobium</taxon>
    </lineage>
</organism>